<evidence type="ECO:0000259" key="1">
    <source>
        <dbReference type="Pfam" id="PF23571"/>
    </source>
</evidence>
<dbReference type="InterPro" id="IPR004993">
    <property type="entry name" value="GH3"/>
</dbReference>
<organism evidence="3 4">
    <name type="scientific">Olleya namhaensis</name>
    <dbReference type="NCBI Taxonomy" id="1144750"/>
    <lineage>
        <taxon>Bacteria</taxon>
        <taxon>Pseudomonadati</taxon>
        <taxon>Bacteroidota</taxon>
        <taxon>Flavobacteriia</taxon>
        <taxon>Flavobacteriales</taxon>
        <taxon>Flavobacteriaceae</taxon>
    </lineage>
</organism>
<proteinExistence type="predicted"/>
<keyword evidence="4" id="KW-1185">Reference proteome</keyword>
<dbReference type="InterPro" id="IPR055378">
    <property type="entry name" value="GH3_C"/>
</dbReference>
<protein>
    <submittedName>
        <fullName evidence="3">GH3 auxin-responsive promoter</fullName>
    </submittedName>
</protein>
<evidence type="ECO:0000259" key="2">
    <source>
        <dbReference type="Pfam" id="PF23572"/>
    </source>
</evidence>
<dbReference type="PANTHER" id="PTHR31901:SF9">
    <property type="entry name" value="GH3 DOMAIN-CONTAINING PROTEIN"/>
    <property type="match status" value="1"/>
</dbReference>
<feature type="domain" description="GH3 C-terminal" evidence="2">
    <location>
        <begin position="381"/>
        <end position="494"/>
    </location>
</feature>
<dbReference type="AlphaFoldDB" id="A0A1I3SCG5"/>
<dbReference type="GO" id="GO:0005737">
    <property type="term" value="C:cytoplasm"/>
    <property type="evidence" value="ECO:0007669"/>
    <property type="project" value="TreeGrafter"/>
</dbReference>
<name>A0A1I3SCG5_9FLAO</name>
<dbReference type="Pfam" id="PF23572">
    <property type="entry name" value="GH3_C"/>
    <property type="match status" value="1"/>
</dbReference>
<gene>
    <name evidence="3" type="ORF">SAMN05443431_11011</name>
</gene>
<reference evidence="4" key="1">
    <citation type="submission" date="2016-10" db="EMBL/GenBank/DDBJ databases">
        <authorList>
            <person name="Varghese N."/>
            <person name="Submissions S."/>
        </authorList>
    </citation>
    <scope>NUCLEOTIDE SEQUENCE [LARGE SCALE GENOMIC DNA]</scope>
    <source>
        <strain evidence="4">DSM 28881</strain>
    </source>
</reference>
<evidence type="ECO:0000313" key="3">
    <source>
        <dbReference type="EMBL" id="SFJ56425.1"/>
    </source>
</evidence>
<feature type="domain" description="GH3 middle" evidence="1">
    <location>
        <begin position="297"/>
        <end position="366"/>
    </location>
</feature>
<evidence type="ECO:0000313" key="4">
    <source>
        <dbReference type="Proteomes" id="UP000199559"/>
    </source>
</evidence>
<dbReference type="InterPro" id="IPR055377">
    <property type="entry name" value="GH3_M"/>
</dbReference>
<dbReference type="EMBL" id="FORM01000010">
    <property type="protein sequence ID" value="SFJ56425.1"/>
    <property type="molecule type" value="Genomic_DNA"/>
</dbReference>
<dbReference type="Pfam" id="PF23571">
    <property type="entry name" value="GH3_M"/>
    <property type="match status" value="1"/>
</dbReference>
<dbReference type="PANTHER" id="PTHR31901">
    <property type="entry name" value="GH3 DOMAIN-CONTAINING PROTEIN"/>
    <property type="match status" value="1"/>
</dbReference>
<accession>A0A1I3SCG5</accession>
<dbReference type="Pfam" id="PF03321">
    <property type="entry name" value="GH3"/>
    <property type="match status" value="1"/>
</dbReference>
<dbReference type="STRING" id="1144750.SAMN05443431_11011"/>
<dbReference type="GO" id="GO:0016881">
    <property type="term" value="F:acid-amino acid ligase activity"/>
    <property type="evidence" value="ECO:0007669"/>
    <property type="project" value="TreeGrafter"/>
</dbReference>
<sequence>MSIPLVNSIASWFLKKRFHQIELFLKYPNEVQQELLFSLLDIAKDTEVGKQHEFASIKNYATFAKRVPITTYEDFQDKIERSRQGENNIFWPKPIKWFAKSSGTTNAKSKFIPVSTDSLEDCHYAASKDLLCMYLNNNEDSQLFTGKSLRLGGSKELYKENGTVFGDLSAILIDNMPFWAEFSSTPSSKVSLMSDWETKMAAVVNETINENVTSLAGVPSWMLVLLNNVLDKTDKTSLFDVWPNLEVYFHGGVSFNPYIEQYRNILPKKDFKYYETYNASEGFFAIQDQNYSGDLLLMLDYGIFYEFIPMDNYGTLDQKVIPLSEVELNKNYAVVITTNAGLWRYKIGDTVRFVSISPYRIKVSGRTKHHINVFGEELIIENAEDALKKVCKKTKSEIVDYTAAPIFMDGKEKGAHEWLIEFKTPPKDIDYFNELFDNALKSLNSDYEAKRYNNMTLNKPKIHVARTQLFYDWLKQNNKLGGQHKVPRLSNTRQYIDELLILNK</sequence>
<dbReference type="RefSeq" id="WP_090841813.1">
    <property type="nucleotide sequence ID" value="NZ_FORM01000010.1"/>
</dbReference>
<dbReference type="Proteomes" id="UP000199559">
    <property type="component" value="Unassembled WGS sequence"/>
</dbReference>